<comment type="caution">
    <text evidence="2">The sequence shown here is derived from an EMBL/GenBank/DDBJ whole genome shotgun (WGS) entry which is preliminary data.</text>
</comment>
<accession>A0A397I225</accession>
<feature type="compositionally biased region" description="Polar residues" evidence="1">
    <location>
        <begin position="193"/>
        <end position="215"/>
    </location>
</feature>
<dbReference type="VEuPathDB" id="FungiDB:CDV56_108420"/>
<feature type="compositionally biased region" description="Basic and acidic residues" evidence="1">
    <location>
        <begin position="846"/>
        <end position="859"/>
    </location>
</feature>
<feature type="compositionally biased region" description="Polar residues" evidence="1">
    <location>
        <begin position="644"/>
        <end position="653"/>
    </location>
</feature>
<organism evidence="2 3">
    <name type="scientific">Aspergillus thermomutatus</name>
    <name type="common">Neosartorya pseudofischeri</name>
    <dbReference type="NCBI Taxonomy" id="41047"/>
    <lineage>
        <taxon>Eukaryota</taxon>
        <taxon>Fungi</taxon>
        <taxon>Dikarya</taxon>
        <taxon>Ascomycota</taxon>
        <taxon>Pezizomycotina</taxon>
        <taxon>Eurotiomycetes</taxon>
        <taxon>Eurotiomycetidae</taxon>
        <taxon>Eurotiales</taxon>
        <taxon>Aspergillaceae</taxon>
        <taxon>Aspergillus</taxon>
        <taxon>Aspergillus subgen. Fumigati</taxon>
    </lineage>
</organism>
<feature type="compositionally biased region" description="Basic and acidic residues" evidence="1">
    <location>
        <begin position="355"/>
        <end position="385"/>
    </location>
</feature>
<proteinExistence type="predicted"/>
<evidence type="ECO:0000313" key="3">
    <source>
        <dbReference type="Proteomes" id="UP000215305"/>
    </source>
</evidence>
<dbReference type="RefSeq" id="XP_026618432.1">
    <property type="nucleotide sequence ID" value="XM_026762039.1"/>
</dbReference>
<dbReference type="GeneID" id="38130394"/>
<dbReference type="EMBL" id="NKHU02000009">
    <property type="protein sequence ID" value="RHZ66890.1"/>
    <property type="molecule type" value="Genomic_DNA"/>
</dbReference>
<feature type="region of interest" description="Disordered" evidence="1">
    <location>
        <begin position="1"/>
        <end position="67"/>
    </location>
</feature>
<dbReference type="STRING" id="41047.A0A397I225"/>
<feature type="region of interest" description="Disordered" evidence="1">
    <location>
        <begin position="846"/>
        <end position="871"/>
    </location>
</feature>
<name>A0A397I225_ASPTH</name>
<feature type="compositionally biased region" description="Basic and acidic residues" evidence="1">
    <location>
        <begin position="315"/>
        <end position="328"/>
    </location>
</feature>
<keyword evidence="3" id="KW-1185">Reference proteome</keyword>
<feature type="region of interest" description="Disordered" evidence="1">
    <location>
        <begin position="415"/>
        <end position="534"/>
    </location>
</feature>
<reference evidence="2" key="1">
    <citation type="submission" date="2018-08" db="EMBL/GenBank/DDBJ databases">
        <title>Draft genome sequence of azole-resistant Aspergillus thermomutatus (Neosartorya pseudofischeri) strain HMR AF 39, isolated from a human nasal aspirate.</title>
        <authorList>
            <person name="Parent-Michaud M."/>
            <person name="Dufresne P.J."/>
            <person name="Fournier E."/>
            <person name="Martineau C."/>
            <person name="Moreira S."/>
            <person name="Perkins V."/>
            <person name="De Repentigny L."/>
            <person name="Dufresne S.F."/>
        </authorList>
    </citation>
    <scope>NUCLEOTIDE SEQUENCE [LARGE SCALE GENOMIC DNA]</scope>
    <source>
        <strain evidence="2">HMR AF 39</strain>
    </source>
</reference>
<feature type="compositionally biased region" description="Polar residues" evidence="1">
    <location>
        <begin position="104"/>
        <end position="115"/>
    </location>
</feature>
<evidence type="ECO:0000313" key="2">
    <source>
        <dbReference type="EMBL" id="RHZ66890.1"/>
    </source>
</evidence>
<dbReference type="OrthoDB" id="3439035at2759"/>
<evidence type="ECO:0000256" key="1">
    <source>
        <dbReference type="SAM" id="MobiDB-lite"/>
    </source>
</evidence>
<feature type="region of interest" description="Disordered" evidence="1">
    <location>
        <begin position="189"/>
        <end position="397"/>
    </location>
</feature>
<feature type="compositionally biased region" description="Basic and acidic residues" evidence="1">
    <location>
        <begin position="288"/>
        <end position="303"/>
    </location>
</feature>
<feature type="region of interest" description="Disordered" evidence="1">
    <location>
        <begin position="638"/>
        <end position="660"/>
    </location>
</feature>
<feature type="compositionally biased region" description="Polar residues" evidence="1">
    <location>
        <begin position="339"/>
        <end position="353"/>
    </location>
</feature>
<sequence length="871" mass="100065">MPTPERNTDRLPSSRRMHEQQQQRSPFSRARGNSRAAEDFDASRIPTPSYKYNTQHRTNFSQTNTLTGAFRKAGRYATMAENEGIAASVPYSRGTPSPGRRRQTYNARSPESNPPNELAEAYRQIDDADSLVDLDPDDAYGQEDKIGRSSGYYTRDYDVFTTSDASFLNEVQDESPRRRLSDHIQDERRLRRATTSHSPVLSNRGGTKNALTAENLQRREEEDQPVSGDDDTFQHGLNVPSTWGSRAKRNTDWLRKLKRRDEPEPEPEPEPEQRPERPVNVSPPVTKFDFDFRTSPGRSKEPASNRYSRIPLSDARNKLSSEHKDDKPIGGNPEPIANTPVTVYKNSSFTKPSPSKRDSHDLIRRLARRESPDQNRNSEELRTPEAPKGGQRRIYDKTPVVTGAWIDTPMTERVIERTTKMPEELTNDFKSQVVPNEPKPVFPEVQEESETEVKRLMQEREREADRNKREQQEREPEKEREREKEREKARMEEEQEKARKENEEKAKEVERQREEQEKSEGREQKMKLPLIKPDLPKSALDSVIQEHKADKETLDVGDDTIESLQELLLEQSNEAKADPEADAAYEKSVMERLERSQGDEDLDDHKISEKLLSLEENQDTLKKKIDGVEEQMTQNMPKIPKISSRPTSSQAHTQLKRTRAGKPRDTCKTCETCGAQDDGRIYAAIPLPLLWRRDPISRRIRITRLGWCLLLSLLWFVSESTMCDYYCHPTVAPVCEGNCLRRDAPRFPFVLPTMLWRWSHLSSALAPVATLGIALIRLLAQLLGLWDGYVDVPPRTLNLSGEVRIYGTRITHSPVTATATPGFFARQWPAKEIRYTSEAVYKPEAVPESRLEEELPRDVWDDDSMDDDELL</sequence>
<feature type="compositionally biased region" description="Basic and acidic residues" evidence="1">
    <location>
        <begin position="249"/>
        <end position="262"/>
    </location>
</feature>
<dbReference type="AlphaFoldDB" id="A0A397I225"/>
<dbReference type="Proteomes" id="UP000215305">
    <property type="component" value="Unassembled WGS sequence"/>
</dbReference>
<protein>
    <submittedName>
        <fullName evidence="2">Uncharacterized protein</fullName>
    </submittedName>
</protein>
<feature type="compositionally biased region" description="Acidic residues" evidence="1">
    <location>
        <begin position="860"/>
        <end position="871"/>
    </location>
</feature>
<feature type="compositionally biased region" description="Acidic residues" evidence="1">
    <location>
        <begin position="222"/>
        <end position="231"/>
    </location>
</feature>
<feature type="compositionally biased region" description="Basic and acidic residues" evidence="1">
    <location>
        <begin position="451"/>
        <end position="526"/>
    </location>
</feature>
<feature type="compositionally biased region" description="Polar residues" evidence="1">
    <location>
        <begin position="50"/>
        <end position="67"/>
    </location>
</feature>
<feature type="region of interest" description="Disordered" evidence="1">
    <location>
        <begin position="83"/>
        <end position="117"/>
    </location>
</feature>
<gene>
    <name evidence="2" type="ORF">CDV56_108420</name>
</gene>